<evidence type="ECO:0000256" key="4">
    <source>
        <dbReference type="ARBA" id="ARBA00023136"/>
    </source>
</evidence>
<protein>
    <submittedName>
        <fullName evidence="6">Uncharacterized protein</fullName>
    </submittedName>
</protein>
<gene>
    <name evidence="6" type="ORF">PV09_03327</name>
</gene>
<dbReference type="InParanoid" id="A0A0D2AGX4"/>
<dbReference type="EMBL" id="KN847536">
    <property type="protein sequence ID" value="KIW06168.1"/>
    <property type="molecule type" value="Genomic_DNA"/>
</dbReference>
<dbReference type="Gene3D" id="1.20.120.550">
    <property type="entry name" value="Membrane associated eicosanoid/glutathione metabolism-like domain"/>
    <property type="match status" value="1"/>
</dbReference>
<keyword evidence="2 5" id="KW-0812">Transmembrane</keyword>
<evidence type="ECO:0000256" key="2">
    <source>
        <dbReference type="ARBA" id="ARBA00022692"/>
    </source>
</evidence>
<dbReference type="GO" id="GO:0016020">
    <property type="term" value="C:membrane"/>
    <property type="evidence" value="ECO:0007669"/>
    <property type="project" value="UniProtKB-SubCell"/>
</dbReference>
<dbReference type="InterPro" id="IPR023352">
    <property type="entry name" value="MAPEG-like_dom_sf"/>
</dbReference>
<feature type="transmembrane region" description="Helical" evidence="5">
    <location>
        <begin position="12"/>
        <end position="29"/>
    </location>
</feature>
<evidence type="ECO:0000256" key="3">
    <source>
        <dbReference type="ARBA" id="ARBA00022989"/>
    </source>
</evidence>
<dbReference type="GeneID" id="27311300"/>
<keyword evidence="3 5" id="KW-1133">Transmembrane helix</keyword>
<comment type="subcellular location">
    <subcellularLocation>
        <location evidence="1">Membrane</location>
    </subcellularLocation>
</comment>
<sequence length="149" mass="16446">MALNIAKSPLIGPVLALNGWTFVMELWLYRKRIPAINRAAEQGKLKIDASMTKADLDKALPPHVRWPADNFAHLHEQPTLFYATTLSLVLLGADNPLNIRLAWGYVGLRVLHSLVQASVNKIMLRFSLFVASSIVLAGMTARATQAFLA</sequence>
<evidence type="ECO:0000256" key="1">
    <source>
        <dbReference type="ARBA" id="ARBA00004370"/>
    </source>
</evidence>
<dbReference type="HOGENOM" id="CLU_129387_0_0_1"/>
<dbReference type="VEuPathDB" id="FungiDB:PV09_03327"/>
<dbReference type="OrthoDB" id="4456959at2759"/>
<reference evidence="6 7" key="1">
    <citation type="submission" date="2015-01" db="EMBL/GenBank/DDBJ databases">
        <title>The Genome Sequence of Ochroconis gallopava CBS43764.</title>
        <authorList>
            <consortium name="The Broad Institute Genomics Platform"/>
            <person name="Cuomo C."/>
            <person name="de Hoog S."/>
            <person name="Gorbushina A."/>
            <person name="Stielow B."/>
            <person name="Teixiera M."/>
            <person name="Abouelleil A."/>
            <person name="Chapman S.B."/>
            <person name="Priest M."/>
            <person name="Young S.K."/>
            <person name="Wortman J."/>
            <person name="Nusbaum C."/>
            <person name="Birren B."/>
        </authorList>
    </citation>
    <scope>NUCLEOTIDE SEQUENCE [LARGE SCALE GENOMIC DNA]</scope>
    <source>
        <strain evidence="6 7">CBS 43764</strain>
    </source>
</reference>
<evidence type="ECO:0000313" key="7">
    <source>
        <dbReference type="Proteomes" id="UP000053259"/>
    </source>
</evidence>
<accession>A0A0D2AGX4</accession>
<organism evidence="6 7">
    <name type="scientific">Verruconis gallopava</name>
    <dbReference type="NCBI Taxonomy" id="253628"/>
    <lineage>
        <taxon>Eukaryota</taxon>
        <taxon>Fungi</taxon>
        <taxon>Dikarya</taxon>
        <taxon>Ascomycota</taxon>
        <taxon>Pezizomycotina</taxon>
        <taxon>Dothideomycetes</taxon>
        <taxon>Pleosporomycetidae</taxon>
        <taxon>Venturiales</taxon>
        <taxon>Sympoventuriaceae</taxon>
        <taxon>Verruconis</taxon>
    </lineage>
</organism>
<name>A0A0D2AGX4_9PEZI</name>
<dbReference type="Pfam" id="PF01124">
    <property type="entry name" value="MAPEG"/>
    <property type="match status" value="1"/>
</dbReference>
<keyword evidence="4 5" id="KW-0472">Membrane</keyword>
<dbReference type="RefSeq" id="XP_016216037.1">
    <property type="nucleotide sequence ID" value="XM_016356514.1"/>
</dbReference>
<dbReference type="STRING" id="253628.A0A0D2AGX4"/>
<dbReference type="SUPFAM" id="SSF161084">
    <property type="entry name" value="MAPEG domain-like"/>
    <property type="match status" value="1"/>
</dbReference>
<feature type="transmembrane region" description="Helical" evidence="5">
    <location>
        <begin position="122"/>
        <end position="141"/>
    </location>
</feature>
<dbReference type="AlphaFoldDB" id="A0A0D2AGX4"/>
<proteinExistence type="predicted"/>
<evidence type="ECO:0000313" key="6">
    <source>
        <dbReference type="EMBL" id="KIW06168.1"/>
    </source>
</evidence>
<keyword evidence="7" id="KW-1185">Reference proteome</keyword>
<dbReference type="InterPro" id="IPR001129">
    <property type="entry name" value="Membr-assoc_MAPEG"/>
</dbReference>
<dbReference type="Proteomes" id="UP000053259">
    <property type="component" value="Unassembled WGS sequence"/>
</dbReference>
<evidence type="ECO:0000256" key="5">
    <source>
        <dbReference type="SAM" id="Phobius"/>
    </source>
</evidence>